<proteinExistence type="predicted"/>
<protein>
    <submittedName>
        <fullName evidence="2">Uncharacterized protein</fullName>
    </submittedName>
</protein>
<accession>A0A7K4P0Q2</accession>
<dbReference type="Proteomes" id="UP000549797">
    <property type="component" value="Unassembled WGS sequence"/>
</dbReference>
<reference evidence="2" key="2">
    <citation type="submission" date="2020-06" db="EMBL/GenBank/DDBJ databases">
        <authorList>
            <person name="Wang Y."/>
        </authorList>
    </citation>
    <scope>NUCLEOTIDE SEQUENCE</scope>
    <source>
        <strain evidence="2">D1a</strain>
        <strain evidence="1">L15a</strain>
    </source>
</reference>
<sequence>MAYVLKEWERKALSCLQNMCPERAQIYGQEIMEIANSYRRSIDAKSSESLRDKNNSMSTLIDKINKNKVERVYTMKDQMKKSLIDKFYIHSLYVIIKFVPKYYQSSYSLKVCYNC</sequence>
<gene>
    <name evidence="2" type="ORF">HX852_03715</name>
    <name evidence="1" type="ORF">HX858_05710</name>
</gene>
<dbReference type="Proteomes" id="UP000575480">
    <property type="component" value="Unassembled WGS sequence"/>
</dbReference>
<evidence type="ECO:0000313" key="2">
    <source>
        <dbReference type="EMBL" id="NWK08879.1"/>
    </source>
</evidence>
<evidence type="ECO:0000313" key="4">
    <source>
        <dbReference type="Proteomes" id="UP000575480"/>
    </source>
</evidence>
<evidence type="ECO:0000313" key="3">
    <source>
        <dbReference type="Proteomes" id="UP000549797"/>
    </source>
</evidence>
<organism evidence="2 3">
    <name type="scientific">Marine Group I thaumarchaeote</name>
    <dbReference type="NCBI Taxonomy" id="2511932"/>
    <lineage>
        <taxon>Archaea</taxon>
        <taxon>Nitrososphaerota</taxon>
        <taxon>Marine Group I</taxon>
    </lineage>
</organism>
<dbReference type="AlphaFoldDB" id="A0A7K4P0Q2"/>
<name>A0A7K4P0Q2_9ARCH</name>
<dbReference type="EMBL" id="JACATH010000004">
    <property type="protein sequence ID" value="NWJ57231.1"/>
    <property type="molecule type" value="Genomic_DNA"/>
</dbReference>
<comment type="caution">
    <text evidence="2">The sequence shown here is derived from an EMBL/GenBank/DDBJ whole genome shotgun (WGS) entry which is preliminary data.</text>
</comment>
<evidence type="ECO:0000313" key="1">
    <source>
        <dbReference type="EMBL" id="NWJ57231.1"/>
    </source>
</evidence>
<reference evidence="3 4" key="1">
    <citation type="journal article" date="2019" name="Environ. Microbiol.">
        <title>Genomics insights into ecotype formation of ammonia-oxidizing archaea in the deep ocean.</title>
        <authorList>
            <person name="Wang Y."/>
            <person name="Huang J.M."/>
            <person name="Cui G.J."/>
            <person name="Nunoura T."/>
            <person name="Takaki Y."/>
            <person name="Li W.L."/>
            <person name="Li J."/>
            <person name="Gao Z.M."/>
            <person name="Takai K."/>
            <person name="Zhang A.Q."/>
            <person name="Stepanauskas R."/>
        </authorList>
    </citation>
    <scope>NUCLEOTIDE SEQUENCE [LARGE SCALE GENOMIC DNA]</scope>
    <source>
        <strain evidence="2 3">D1a</strain>
        <strain evidence="1 4">L15a</strain>
    </source>
</reference>
<dbReference type="EMBL" id="JACATJ010000004">
    <property type="protein sequence ID" value="NWK08879.1"/>
    <property type="molecule type" value="Genomic_DNA"/>
</dbReference>